<accession>A0ABX0SIR2</accession>
<feature type="domain" description="Cell wall-active antibiotics response LiaF-like C-terminal" evidence="3">
    <location>
        <begin position="118"/>
        <end position="184"/>
    </location>
</feature>
<dbReference type="Pfam" id="PF09922">
    <property type="entry name" value="LiaF-like_C"/>
    <property type="match status" value="1"/>
</dbReference>
<evidence type="ECO:0000313" key="5">
    <source>
        <dbReference type="Proteomes" id="UP000749311"/>
    </source>
</evidence>
<dbReference type="InterPro" id="IPR024425">
    <property type="entry name" value="LiaF-like_C"/>
</dbReference>
<comment type="caution">
    <text evidence="4">The sequence shown here is derived from an EMBL/GenBank/DDBJ whole genome shotgun (WGS) entry which is preliminary data.</text>
</comment>
<dbReference type="PANTHER" id="PTHR40763">
    <property type="entry name" value="MEMBRANE PROTEIN-RELATED"/>
    <property type="match status" value="1"/>
</dbReference>
<keyword evidence="5" id="KW-1185">Reference proteome</keyword>
<name>A0ABX0SIR2_9ACTN</name>
<dbReference type="EMBL" id="JAAMOZ010000003">
    <property type="protein sequence ID" value="NIH58292.1"/>
    <property type="molecule type" value="Genomic_DNA"/>
</dbReference>
<reference evidence="4 5" key="1">
    <citation type="submission" date="2020-02" db="EMBL/GenBank/DDBJ databases">
        <title>Sequencing the genomes of 1000 actinobacteria strains.</title>
        <authorList>
            <person name="Klenk H.-P."/>
        </authorList>
    </citation>
    <scope>NUCLEOTIDE SEQUENCE [LARGE SCALE GENOMIC DNA]</scope>
    <source>
        <strain evidence="4 5">DSM 19609</strain>
    </source>
</reference>
<gene>
    <name evidence="4" type="ORF">FB473_002987</name>
</gene>
<evidence type="ECO:0000259" key="2">
    <source>
        <dbReference type="Pfam" id="PF08044"/>
    </source>
</evidence>
<dbReference type="PANTHER" id="PTHR40763:SF4">
    <property type="entry name" value="DUF1707 DOMAIN-CONTAINING PROTEIN"/>
    <property type="match status" value="1"/>
</dbReference>
<evidence type="ECO:0000256" key="1">
    <source>
        <dbReference type="SAM" id="MobiDB-lite"/>
    </source>
</evidence>
<evidence type="ECO:0000259" key="3">
    <source>
        <dbReference type="Pfam" id="PF09922"/>
    </source>
</evidence>
<evidence type="ECO:0000313" key="4">
    <source>
        <dbReference type="EMBL" id="NIH58292.1"/>
    </source>
</evidence>
<protein>
    <recommendedName>
        <fullName evidence="6">Cell wall-active antibiotics response LiaF-like C-terminal domain-containing protein</fullName>
    </recommendedName>
</protein>
<evidence type="ECO:0008006" key="6">
    <source>
        <dbReference type="Google" id="ProtNLM"/>
    </source>
</evidence>
<dbReference type="Pfam" id="PF08044">
    <property type="entry name" value="DUF1707"/>
    <property type="match status" value="1"/>
</dbReference>
<dbReference type="Proteomes" id="UP000749311">
    <property type="component" value="Unassembled WGS sequence"/>
</dbReference>
<dbReference type="RefSeq" id="WP_167170410.1">
    <property type="nucleotide sequence ID" value="NZ_BAAAOO010000004.1"/>
</dbReference>
<feature type="domain" description="DUF1707" evidence="2">
    <location>
        <begin position="22"/>
        <end position="72"/>
    </location>
</feature>
<proteinExistence type="predicted"/>
<feature type="region of interest" description="Disordered" evidence="1">
    <location>
        <begin position="1"/>
        <end position="26"/>
    </location>
</feature>
<dbReference type="InterPro" id="IPR012551">
    <property type="entry name" value="DUF1707_SHOCT-like"/>
</dbReference>
<sequence>MTHDPETSEPSFRQPPAEQSLIRVSDADREATVDVIRNAFREGRLTSEETEDRLDRTLVARTQPELDELVRDIVPIQDTHHADADEITLRPDNGARLPTSYISSQVSAILSSKERKGNWVVPAQLTVNAVMGSVKLDLREAFFESSEVVIKLSAVMSDLKIWIPDGAEVVDDCTSIMSDFKVKGIRPAVVGAPRIIVEGFHLMSDIVVRGGNHITLGDRIKGKF</sequence>
<organism evidence="4 5">
    <name type="scientific">Brooklawnia cerclae</name>
    <dbReference type="NCBI Taxonomy" id="349934"/>
    <lineage>
        <taxon>Bacteria</taxon>
        <taxon>Bacillati</taxon>
        <taxon>Actinomycetota</taxon>
        <taxon>Actinomycetes</taxon>
        <taxon>Propionibacteriales</taxon>
        <taxon>Propionibacteriaceae</taxon>
        <taxon>Brooklawnia</taxon>
    </lineage>
</organism>